<keyword evidence="1" id="KW-0175">Coiled coil</keyword>
<dbReference type="InterPro" id="IPR006575">
    <property type="entry name" value="RWD_dom"/>
</dbReference>
<feature type="compositionally biased region" description="Basic and acidic residues" evidence="2">
    <location>
        <begin position="229"/>
        <end position="239"/>
    </location>
</feature>
<dbReference type="OrthoDB" id="277175at2759"/>
<dbReference type="Proteomes" id="UP000027586">
    <property type="component" value="Unassembled WGS sequence"/>
</dbReference>
<dbReference type="GO" id="GO:0002181">
    <property type="term" value="P:cytoplasmic translation"/>
    <property type="evidence" value="ECO:0007669"/>
    <property type="project" value="EnsemblFungi"/>
</dbReference>
<dbReference type="SUPFAM" id="SSF54495">
    <property type="entry name" value="UBC-like"/>
    <property type="match status" value="1"/>
</dbReference>
<protein>
    <submittedName>
        <fullName evidence="4">Rwd-domain-containing protein</fullName>
    </submittedName>
</protein>
<dbReference type="GO" id="GO:0031333">
    <property type="term" value="P:negative regulation of protein-containing complex assembly"/>
    <property type="evidence" value="ECO:0007669"/>
    <property type="project" value="EnsemblFungi"/>
</dbReference>
<dbReference type="InterPro" id="IPR040213">
    <property type="entry name" value="GIR2-like"/>
</dbReference>
<evidence type="ECO:0000256" key="2">
    <source>
        <dbReference type="SAM" id="MobiDB-lite"/>
    </source>
</evidence>
<feature type="compositionally biased region" description="Acidic residues" evidence="2">
    <location>
        <begin position="219"/>
        <end position="228"/>
    </location>
</feature>
<dbReference type="FunFam" id="3.10.110.10:FF:000050">
    <property type="entry name" value="eIF-2-alpha kinase GCN2"/>
    <property type="match status" value="1"/>
</dbReference>
<proteinExistence type="predicted"/>
<keyword evidence="5" id="KW-1185">Reference proteome</keyword>
<feature type="compositionally biased region" description="Basic and acidic residues" evidence="2">
    <location>
        <begin position="208"/>
        <end position="218"/>
    </location>
</feature>
<sequence>MTDYLEEQQNELEALQSIYPEEFQEISDNEFTIAIHPDDLELENSCSLSLRVKYTPQYPDELPEFDIDVLEGKMSSDQKQQIMDALKASAEDSLGMVMVFTLASLAKEELNQILDDTLRMREAAEAERIRREEEAENAKFRGTKVTWERFQEWKIKFDQEIAEKEKEERAARAKELKNKLTGRQLFEQDTTLAMSDSKYMEEGDESVDTSKYDRSERQYEDEDEDDKDDAVWKRFGNED</sequence>
<evidence type="ECO:0000313" key="4">
    <source>
        <dbReference type="EMBL" id="CDH54632.1"/>
    </source>
</evidence>
<comment type="caution">
    <text evidence="4">The sequence shown here is derived from an EMBL/GenBank/DDBJ whole genome shotgun (WGS) entry which is preliminary data.</text>
</comment>
<dbReference type="AlphaFoldDB" id="A0A068RYF4"/>
<dbReference type="GO" id="GO:0009893">
    <property type="term" value="P:positive regulation of metabolic process"/>
    <property type="evidence" value="ECO:0007669"/>
    <property type="project" value="UniProtKB-ARBA"/>
</dbReference>
<dbReference type="Pfam" id="PF16543">
    <property type="entry name" value="DFRP_C"/>
    <property type="match status" value="1"/>
</dbReference>
<dbReference type="GO" id="GO:0010468">
    <property type="term" value="P:regulation of gene expression"/>
    <property type="evidence" value="ECO:0007669"/>
    <property type="project" value="UniProtKB-ARBA"/>
</dbReference>
<dbReference type="STRING" id="1263082.A0A068RYF4"/>
<evidence type="ECO:0000259" key="3">
    <source>
        <dbReference type="PROSITE" id="PS50908"/>
    </source>
</evidence>
<dbReference type="VEuPathDB" id="FungiDB:LCOR_05859.1"/>
<evidence type="ECO:0000313" key="5">
    <source>
        <dbReference type="Proteomes" id="UP000027586"/>
    </source>
</evidence>
<dbReference type="Pfam" id="PF05773">
    <property type="entry name" value="RWD"/>
    <property type="match status" value="1"/>
</dbReference>
<feature type="domain" description="RWD" evidence="3">
    <location>
        <begin position="10"/>
        <end position="113"/>
    </location>
</feature>
<feature type="coiled-coil region" evidence="1">
    <location>
        <begin position="107"/>
        <end position="183"/>
    </location>
</feature>
<dbReference type="InterPro" id="IPR016135">
    <property type="entry name" value="UBQ-conjugating_enzyme/RWD"/>
</dbReference>
<dbReference type="GO" id="GO:0034198">
    <property type="term" value="P:cellular response to amino acid starvation"/>
    <property type="evidence" value="ECO:0007669"/>
    <property type="project" value="EnsemblFungi"/>
</dbReference>
<reference evidence="4" key="1">
    <citation type="submission" date="2013-08" db="EMBL/GenBank/DDBJ databases">
        <title>Gene expansion shapes genome architecture in the human pathogen Lichtheimia corymbifera: an evolutionary genomics analysis in the ancient terrestrial Mucorales (Mucoromycotina).</title>
        <authorList>
            <person name="Schwartze V.U."/>
            <person name="Winter S."/>
            <person name="Shelest E."/>
            <person name="Marcet-Houben M."/>
            <person name="Horn F."/>
            <person name="Wehner S."/>
            <person name="Hoffmann K."/>
            <person name="Riege K."/>
            <person name="Sammeth M."/>
            <person name="Nowrousian M."/>
            <person name="Valiante V."/>
            <person name="Linde J."/>
            <person name="Jacobsen I.D."/>
            <person name="Marz M."/>
            <person name="Brakhage A.A."/>
            <person name="Gabaldon T."/>
            <person name="Bocker S."/>
            <person name="Voigt K."/>
        </authorList>
    </citation>
    <scope>NUCLEOTIDE SEQUENCE [LARGE SCALE GENOMIC DNA]</scope>
    <source>
        <strain evidence="4">FSU 9682</strain>
    </source>
</reference>
<feature type="region of interest" description="Disordered" evidence="2">
    <location>
        <begin position="187"/>
        <end position="239"/>
    </location>
</feature>
<dbReference type="EMBL" id="CBTN010000024">
    <property type="protein sequence ID" value="CDH54632.1"/>
    <property type="molecule type" value="Genomic_DNA"/>
</dbReference>
<dbReference type="GO" id="GO:1903833">
    <property type="term" value="P:positive regulation of cellular response to amino acid starvation"/>
    <property type="evidence" value="ECO:0007669"/>
    <property type="project" value="EnsemblFungi"/>
</dbReference>
<organism evidence="4 5">
    <name type="scientific">Lichtheimia corymbifera JMRC:FSU:9682</name>
    <dbReference type="NCBI Taxonomy" id="1263082"/>
    <lineage>
        <taxon>Eukaryota</taxon>
        <taxon>Fungi</taxon>
        <taxon>Fungi incertae sedis</taxon>
        <taxon>Mucoromycota</taxon>
        <taxon>Mucoromycotina</taxon>
        <taxon>Mucoromycetes</taxon>
        <taxon>Mucorales</taxon>
        <taxon>Lichtheimiaceae</taxon>
        <taxon>Lichtheimia</taxon>
    </lineage>
</organism>
<evidence type="ECO:0000256" key="1">
    <source>
        <dbReference type="SAM" id="Coils"/>
    </source>
</evidence>
<dbReference type="InterPro" id="IPR032378">
    <property type="entry name" value="ZC3H15/TMA46_C"/>
</dbReference>
<dbReference type="CDD" id="cd23823">
    <property type="entry name" value="RWD_GCN2"/>
    <property type="match status" value="1"/>
</dbReference>
<dbReference type="PANTHER" id="PTHR12292">
    <property type="entry name" value="RWD DOMAIN-CONTAINING PROTEIN"/>
    <property type="match status" value="1"/>
</dbReference>
<dbReference type="SMART" id="SM00591">
    <property type="entry name" value="RWD"/>
    <property type="match status" value="1"/>
</dbReference>
<dbReference type="GO" id="GO:0004860">
    <property type="term" value="F:protein kinase inhibitor activity"/>
    <property type="evidence" value="ECO:0007669"/>
    <property type="project" value="EnsemblFungi"/>
</dbReference>
<dbReference type="GO" id="GO:0051246">
    <property type="term" value="P:regulation of protein metabolic process"/>
    <property type="evidence" value="ECO:0007669"/>
    <property type="project" value="UniProtKB-ARBA"/>
</dbReference>
<name>A0A068RYF4_9FUNG</name>
<gene>
    <name evidence="4" type="ORF">LCOR_05859.1</name>
</gene>
<accession>A0A068RYF4</accession>
<dbReference type="Gene3D" id="3.10.110.10">
    <property type="entry name" value="Ubiquitin Conjugating Enzyme"/>
    <property type="match status" value="1"/>
</dbReference>
<dbReference type="PROSITE" id="PS50908">
    <property type="entry name" value="RWD"/>
    <property type="match status" value="1"/>
</dbReference>